<proteinExistence type="predicted"/>
<organism evidence="1 2">
    <name type="scientific">Rhizobium loti</name>
    <name type="common">Mesorhizobium loti</name>
    <dbReference type="NCBI Taxonomy" id="381"/>
    <lineage>
        <taxon>Bacteria</taxon>
        <taxon>Pseudomonadati</taxon>
        <taxon>Pseudomonadota</taxon>
        <taxon>Alphaproteobacteria</taxon>
        <taxon>Hyphomicrobiales</taxon>
        <taxon>Phyllobacteriaceae</taxon>
        <taxon>Mesorhizobium</taxon>
    </lineage>
</organism>
<dbReference type="Proteomes" id="UP000245631">
    <property type="component" value="Unassembled WGS sequence"/>
</dbReference>
<protein>
    <submittedName>
        <fullName evidence="1">Uncharacterized protein</fullName>
    </submittedName>
</protein>
<gene>
    <name evidence="1" type="ORF">C8D77_11316</name>
</gene>
<reference evidence="1 2" key="1">
    <citation type="submission" date="2018-05" db="EMBL/GenBank/DDBJ databases">
        <title>Genomic Encyclopedia of Type Strains, Phase IV (KMG-IV): sequencing the most valuable type-strain genomes for metagenomic binning, comparative biology and taxonomic classification.</title>
        <authorList>
            <person name="Goeker M."/>
        </authorList>
    </citation>
    <scope>NUCLEOTIDE SEQUENCE [LARGE SCALE GENOMIC DNA]</scope>
    <source>
        <strain evidence="1 2">DSM 2626</strain>
    </source>
</reference>
<comment type="caution">
    <text evidence="1">The sequence shown here is derived from an EMBL/GenBank/DDBJ whole genome shotgun (WGS) entry which is preliminary data.</text>
</comment>
<dbReference type="AlphaFoldDB" id="A0A8E2W7H4"/>
<dbReference type="RefSeq" id="WP_164548599.1">
    <property type="nucleotide sequence ID" value="NZ_QGGH01000013.1"/>
</dbReference>
<evidence type="ECO:0000313" key="2">
    <source>
        <dbReference type="Proteomes" id="UP000245631"/>
    </source>
</evidence>
<dbReference type="EMBL" id="QGGH01000013">
    <property type="protein sequence ID" value="PWJ87927.1"/>
    <property type="molecule type" value="Genomic_DNA"/>
</dbReference>
<evidence type="ECO:0000313" key="1">
    <source>
        <dbReference type="EMBL" id="PWJ87927.1"/>
    </source>
</evidence>
<accession>A0A8E2W7H4</accession>
<sequence length="58" mass="6176">MIRDAILALAAAMSHATQPAAAGLPTGHTELFLTRRLVLLITQIPIRTIATTVRQRGG</sequence>
<name>A0A8E2W7H4_RHILI</name>
<dbReference type="GeneID" id="61056673"/>